<sequence>MVHIPLLEAHTKDAPDQGPTVVLLGDSMIERMTTTGGSPNFPAPWPSSAMISDEKLSALGLRRLDRVFNAGVAGDKIENLAYRLAGAPHPEDPEKDLPGLLPILARCGTVRVWVVHIGSNDLTPEGGLASEDAYDDASPV</sequence>
<name>A0AAN7HEX5_9PEZI</name>
<dbReference type="AlphaFoldDB" id="A0AAN7HEX5"/>
<reference evidence="1" key="1">
    <citation type="journal article" date="2023" name="Mol. Phylogenet. Evol.">
        <title>Genome-scale phylogeny and comparative genomics of the fungal order Sordariales.</title>
        <authorList>
            <person name="Hensen N."/>
            <person name="Bonometti L."/>
            <person name="Westerberg I."/>
            <person name="Brannstrom I.O."/>
            <person name="Guillou S."/>
            <person name="Cros-Aarteil S."/>
            <person name="Calhoun S."/>
            <person name="Haridas S."/>
            <person name="Kuo A."/>
            <person name="Mondo S."/>
            <person name="Pangilinan J."/>
            <person name="Riley R."/>
            <person name="LaButti K."/>
            <person name="Andreopoulos B."/>
            <person name="Lipzen A."/>
            <person name="Chen C."/>
            <person name="Yan M."/>
            <person name="Daum C."/>
            <person name="Ng V."/>
            <person name="Clum A."/>
            <person name="Steindorff A."/>
            <person name="Ohm R.A."/>
            <person name="Martin F."/>
            <person name="Silar P."/>
            <person name="Natvig D.O."/>
            <person name="Lalanne C."/>
            <person name="Gautier V."/>
            <person name="Ament-Velasquez S.L."/>
            <person name="Kruys A."/>
            <person name="Hutchinson M.I."/>
            <person name="Powell A.J."/>
            <person name="Barry K."/>
            <person name="Miller A.N."/>
            <person name="Grigoriev I.V."/>
            <person name="Debuchy R."/>
            <person name="Gladieux P."/>
            <person name="Hiltunen Thoren M."/>
            <person name="Johannesson H."/>
        </authorList>
    </citation>
    <scope>NUCLEOTIDE SEQUENCE</scope>
    <source>
        <strain evidence="1">CBS 532.94</strain>
    </source>
</reference>
<evidence type="ECO:0008006" key="3">
    <source>
        <dbReference type="Google" id="ProtNLM"/>
    </source>
</evidence>
<dbReference type="Gene3D" id="3.40.50.1110">
    <property type="entry name" value="SGNH hydrolase"/>
    <property type="match status" value="1"/>
</dbReference>
<evidence type="ECO:0000313" key="1">
    <source>
        <dbReference type="EMBL" id="KAK4239420.1"/>
    </source>
</evidence>
<proteinExistence type="predicted"/>
<keyword evidence="2" id="KW-1185">Reference proteome</keyword>
<accession>A0AAN7HEX5</accession>
<protein>
    <recommendedName>
        <fullName evidence="3">SGNH hydrolase-type esterase domain-containing protein</fullName>
    </recommendedName>
</protein>
<comment type="caution">
    <text evidence="1">The sequence shown here is derived from an EMBL/GenBank/DDBJ whole genome shotgun (WGS) entry which is preliminary data.</text>
</comment>
<organism evidence="1 2">
    <name type="scientific">Achaetomium macrosporum</name>
    <dbReference type="NCBI Taxonomy" id="79813"/>
    <lineage>
        <taxon>Eukaryota</taxon>
        <taxon>Fungi</taxon>
        <taxon>Dikarya</taxon>
        <taxon>Ascomycota</taxon>
        <taxon>Pezizomycotina</taxon>
        <taxon>Sordariomycetes</taxon>
        <taxon>Sordariomycetidae</taxon>
        <taxon>Sordariales</taxon>
        <taxon>Chaetomiaceae</taxon>
        <taxon>Achaetomium</taxon>
    </lineage>
</organism>
<evidence type="ECO:0000313" key="2">
    <source>
        <dbReference type="Proteomes" id="UP001303760"/>
    </source>
</evidence>
<gene>
    <name evidence="1" type="ORF">C8A03DRAFT_32520</name>
</gene>
<dbReference type="SUPFAM" id="SSF52266">
    <property type="entry name" value="SGNH hydrolase"/>
    <property type="match status" value="1"/>
</dbReference>
<dbReference type="InterPro" id="IPR036514">
    <property type="entry name" value="SGNH_hydro_sf"/>
</dbReference>
<dbReference type="Proteomes" id="UP001303760">
    <property type="component" value="Unassembled WGS sequence"/>
</dbReference>
<dbReference type="EMBL" id="MU860064">
    <property type="protein sequence ID" value="KAK4239420.1"/>
    <property type="molecule type" value="Genomic_DNA"/>
</dbReference>
<reference evidence="1" key="2">
    <citation type="submission" date="2023-05" db="EMBL/GenBank/DDBJ databases">
        <authorList>
            <consortium name="Lawrence Berkeley National Laboratory"/>
            <person name="Steindorff A."/>
            <person name="Hensen N."/>
            <person name="Bonometti L."/>
            <person name="Westerberg I."/>
            <person name="Brannstrom I.O."/>
            <person name="Guillou S."/>
            <person name="Cros-Aarteil S."/>
            <person name="Calhoun S."/>
            <person name="Haridas S."/>
            <person name="Kuo A."/>
            <person name="Mondo S."/>
            <person name="Pangilinan J."/>
            <person name="Riley R."/>
            <person name="Labutti K."/>
            <person name="Andreopoulos B."/>
            <person name="Lipzen A."/>
            <person name="Chen C."/>
            <person name="Yanf M."/>
            <person name="Daum C."/>
            <person name="Ng V."/>
            <person name="Clum A."/>
            <person name="Ohm R."/>
            <person name="Martin F."/>
            <person name="Silar P."/>
            <person name="Natvig D."/>
            <person name="Lalanne C."/>
            <person name="Gautier V."/>
            <person name="Ament-Velasquez S.L."/>
            <person name="Kruys A."/>
            <person name="Hutchinson M.I."/>
            <person name="Powell A.J."/>
            <person name="Barry K."/>
            <person name="Miller A.N."/>
            <person name="Grigoriev I.V."/>
            <person name="Debuchy R."/>
            <person name="Gladieux P."/>
            <person name="Thoren M.H."/>
            <person name="Johannesson H."/>
        </authorList>
    </citation>
    <scope>NUCLEOTIDE SEQUENCE</scope>
    <source>
        <strain evidence="1">CBS 532.94</strain>
    </source>
</reference>